<dbReference type="SUPFAM" id="SSF51658">
    <property type="entry name" value="Xylose isomerase-like"/>
    <property type="match status" value="1"/>
</dbReference>
<organism evidence="5 6">
    <name type="scientific">Micromonospora nigra</name>
    <dbReference type="NCBI Taxonomy" id="145857"/>
    <lineage>
        <taxon>Bacteria</taxon>
        <taxon>Bacillati</taxon>
        <taxon>Actinomycetota</taxon>
        <taxon>Actinomycetes</taxon>
        <taxon>Micromonosporales</taxon>
        <taxon>Micromonosporaceae</taxon>
        <taxon>Micromonospora</taxon>
    </lineage>
</organism>
<dbReference type="Gene3D" id="3.20.20.150">
    <property type="entry name" value="Divalent-metal-dependent TIM barrel enzymes"/>
    <property type="match status" value="1"/>
</dbReference>
<dbReference type="STRING" id="145857.GA0070616_0130"/>
<dbReference type="InterPro" id="IPR050417">
    <property type="entry name" value="Sugar_Epim/Isomerase"/>
</dbReference>
<dbReference type="InterPro" id="IPR026040">
    <property type="entry name" value="HyI-like"/>
</dbReference>
<feature type="active site" description="Proton donor/acceptor" evidence="3">
    <location>
        <position position="153"/>
    </location>
</feature>
<sequence length="275" mass="29404">MNVSGLQFAANISILYGHLPLLDRPAAAAADGFDAVECWWPFTSPTPEDREVDAYENALDDAGVRLIAMNLVEGDMRSGDRGLLSIPRRHGEFLAGIDTAVEFAARTGCRILNALYGNRKPDVDPAHQDQLALDNLAAAATAADTIGATIVLEAISPREAPAYPLGDAAAVVAAAEAVNALTGLTNTRFLCDLYHHGRSGEDVPALLHRHAARIAHVQVADDPGRGRPGSGALDYPAYFAALQDIGYQGWIGLEYEPTRDPAVDYDWLPALRPAR</sequence>
<keyword evidence="6" id="KW-1185">Reference proteome</keyword>
<evidence type="ECO:0000313" key="5">
    <source>
        <dbReference type="EMBL" id="SCL13107.1"/>
    </source>
</evidence>
<dbReference type="OrthoDB" id="9786584at2"/>
<dbReference type="GO" id="GO:0008903">
    <property type="term" value="F:hydroxypyruvate isomerase activity"/>
    <property type="evidence" value="ECO:0007669"/>
    <property type="project" value="TreeGrafter"/>
</dbReference>
<reference evidence="5 6" key="1">
    <citation type="submission" date="2016-06" db="EMBL/GenBank/DDBJ databases">
        <authorList>
            <person name="Kjaerup R.B."/>
            <person name="Dalgaard T.S."/>
            <person name="Juul-Madsen H.R."/>
        </authorList>
    </citation>
    <scope>NUCLEOTIDE SEQUENCE [LARGE SCALE GENOMIC DNA]</scope>
    <source>
        <strain evidence="5 6">DSM 43818</strain>
    </source>
</reference>
<keyword evidence="5" id="KW-0670">Pyruvate</keyword>
<proteinExistence type="inferred from homology"/>
<gene>
    <name evidence="5" type="ORF">GA0070616_0130</name>
</gene>
<dbReference type="AlphaFoldDB" id="A0A1C6R7S0"/>
<feature type="active site" description="Proton donor/acceptor" evidence="3">
    <location>
        <position position="254"/>
    </location>
</feature>
<accession>A0A1C6R7S0</accession>
<dbReference type="PIRSF" id="PIRSF006241">
    <property type="entry name" value="HyI"/>
    <property type="match status" value="1"/>
</dbReference>
<evidence type="ECO:0000256" key="1">
    <source>
        <dbReference type="ARBA" id="ARBA00023235"/>
    </source>
</evidence>
<evidence type="ECO:0000256" key="2">
    <source>
        <dbReference type="PIRNR" id="PIRNR006241"/>
    </source>
</evidence>
<evidence type="ECO:0000313" key="6">
    <source>
        <dbReference type="Proteomes" id="UP000199699"/>
    </source>
</evidence>
<dbReference type="PANTHER" id="PTHR43489">
    <property type="entry name" value="ISOMERASE"/>
    <property type="match status" value="1"/>
</dbReference>
<dbReference type="RefSeq" id="WP_091074780.1">
    <property type="nucleotide sequence ID" value="NZ_FMHT01000002.1"/>
</dbReference>
<dbReference type="InterPro" id="IPR036237">
    <property type="entry name" value="Xyl_isomerase-like_sf"/>
</dbReference>
<protein>
    <submittedName>
        <fullName evidence="5">Hydroxypyruvate isomerase</fullName>
    </submittedName>
</protein>
<dbReference type="GO" id="GO:0046487">
    <property type="term" value="P:glyoxylate metabolic process"/>
    <property type="evidence" value="ECO:0007669"/>
    <property type="project" value="TreeGrafter"/>
</dbReference>
<evidence type="ECO:0000259" key="4">
    <source>
        <dbReference type="Pfam" id="PF01261"/>
    </source>
</evidence>
<comment type="similarity">
    <text evidence="2">Belongs to the hyi family.</text>
</comment>
<dbReference type="PANTHER" id="PTHR43489:SF6">
    <property type="entry name" value="HYDROXYPYRUVATE ISOMERASE-RELATED"/>
    <property type="match status" value="1"/>
</dbReference>
<dbReference type="Pfam" id="PF01261">
    <property type="entry name" value="AP_endonuc_2"/>
    <property type="match status" value="1"/>
</dbReference>
<feature type="domain" description="Xylose isomerase-like TIM barrel" evidence="4">
    <location>
        <begin position="26"/>
        <end position="260"/>
    </location>
</feature>
<keyword evidence="1 2" id="KW-0413">Isomerase</keyword>
<dbReference type="EMBL" id="FMHT01000002">
    <property type="protein sequence ID" value="SCL13107.1"/>
    <property type="molecule type" value="Genomic_DNA"/>
</dbReference>
<dbReference type="Proteomes" id="UP000199699">
    <property type="component" value="Unassembled WGS sequence"/>
</dbReference>
<name>A0A1C6R7S0_9ACTN</name>
<dbReference type="InterPro" id="IPR013022">
    <property type="entry name" value="Xyl_isomerase-like_TIM-brl"/>
</dbReference>
<evidence type="ECO:0000256" key="3">
    <source>
        <dbReference type="PIRSR" id="PIRSR006241-50"/>
    </source>
</evidence>